<dbReference type="OrthoDB" id="2593732at2759"/>
<evidence type="ECO:0000256" key="7">
    <source>
        <dbReference type="SAM" id="MobiDB-lite"/>
    </source>
</evidence>
<evidence type="ECO:0000256" key="6">
    <source>
        <dbReference type="ARBA" id="ARBA00023242"/>
    </source>
</evidence>
<sequence length="486" mass="54955">MCTESGRKCQGYETPMDGRTREARDMRMVNGHNVVPVPRHQQLAPGAGLICLTDGSQVGLSSMERHYLNSFRSHTSVQCAGLAFDPFWQILVHQASETHPAVRHSVIAISALHRQFLDPTSHRTDLFPIKQCNKAIGHLRAGIRSNAHLDSSQTERILIACVVLITFGLLQGDVEAVRCHLQSGTRLLYEWRKTNGKRSSLASVLLHTFVQLHIHWANVTAFRGYMRGEYPYLGELLSDNLADISDFADDDEQARTTLLLSIRAWMVMINNFTQSKGKSTIVHRMEDFLLGAPSTETNDFRSQLEHCVAAGKASSPIEQRALLMVKINRETLWILNTAAANFAGDEMGWDTLLSHFKVIVDTAEELLSSFEQLPDFSFSAKEGFMGSLMLCGIKCRDWTIRQRLMSLFQKYNRREGVSSSAQSIALLKRICQLENSGTSPEQVVPDCDRITMVIVEEHANHSHRVPKVRFRYQDRNREWQSESLEL</sequence>
<dbReference type="GO" id="GO:0046872">
    <property type="term" value="F:metal ion binding"/>
    <property type="evidence" value="ECO:0007669"/>
    <property type="project" value="UniProtKB-KW"/>
</dbReference>
<gene>
    <name evidence="8" type="ORF">PSALAMII_LOCUS7592</name>
</gene>
<evidence type="ECO:0000256" key="4">
    <source>
        <dbReference type="ARBA" id="ARBA00023125"/>
    </source>
</evidence>
<keyword evidence="3" id="KW-0805">Transcription regulation</keyword>
<dbReference type="PANTHER" id="PTHR36206">
    <property type="entry name" value="ASPERCRYPTIN BIOSYNTHESIS CLUSTER-SPECIFIC TRANSCRIPTION REGULATOR ATNN-RELATED"/>
    <property type="match status" value="1"/>
</dbReference>
<evidence type="ECO:0000256" key="2">
    <source>
        <dbReference type="ARBA" id="ARBA00022833"/>
    </source>
</evidence>
<keyword evidence="4" id="KW-0238">DNA-binding</keyword>
<keyword evidence="1" id="KW-0479">Metal-binding</keyword>
<comment type="caution">
    <text evidence="8">The sequence shown here is derived from an EMBL/GenBank/DDBJ whole genome shotgun (WGS) entry which is preliminary data.</text>
</comment>
<keyword evidence="2" id="KW-0862">Zinc</keyword>
<keyword evidence="6" id="KW-0539">Nucleus</keyword>
<dbReference type="InterPro" id="IPR021858">
    <property type="entry name" value="Fun_TF"/>
</dbReference>
<proteinExistence type="predicted"/>
<protein>
    <submittedName>
        <fullName evidence="8">Uncharacterized protein</fullName>
    </submittedName>
</protein>
<organism evidence="8 9">
    <name type="scientific">Penicillium salamii</name>
    <dbReference type="NCBI Taxonomy" id="1612424"/>
    <lineage>
        <taxon>Eukaryota</taxon>
        <taxon>Fungi</taxon>
        <taxon>Dikarya</taxon>
        <taxon>Ascomycota</taxon>
        <taxon>Pezizomycotina</taxon>
        <taxon>Eurotiomycetes</taxon>
        <taxon>Eurotiomycetidae</taxon>
        <taxon>Eurotiales</taxon>
        <taxon>Aspergillaceae</taxon>
        <taxon>Penicillium</taxon>
    </lineage>
</organism>
<evidence type="ECO:0000313" key="9">
    <source>
        <dbReference type="Proteomes" id="UP001152646"/>
    </source>
</evidence>
<keyword evidence="5" id="KW-0804">Transcription</keyword>
<dbReference type="Pfam" id="PF11951">
    <property type="entry name" value="Fungal_trans_2"/>
    <property type="match status" value="1"/>
</dbReference>
<evidence type="ECO:0000256" key="5">
    <source>
        <dbReference type="ARBA" id="ARBA00023163"/>
    </source>
</evidence>
<reference evidence="8" key="1">
    <citation type="submission" date="2021-07" db="EMBL/GenBank/DDBJ databases">
        <authorList>
            <person name="Branca A.L. A."/>
        </authorList>
    </citation>
    <scope>NUCLEOTIDE SEQUENCE</scope>
</reference>
<dbReference type="GO" id="GO:0003677">
    <property type="term" value="F:DNA binding"/>
    <property type="evidence" value="ECO:0007669"/>
    <property type="project" value="UniProtKB-KW"/>
</dbReference>
<dbReference type="PANTHER" id="PTHR36206:SF12">
    <property type="entry name" value="ASPERCRYPTIN BIOSYNTHESIS CLUSTER-SPECIFIC TRANSCRIPTION REGULATOR ATNN-RELATED"/>
    <property type="match status" value="1"/>
</dbReference>
<evidence type="ECO:0000256" key="3">
    <source>
        <dbReference type="ARBA" id="ARBA00023015"/>
    </source>
</evidence>
<evidence type="ECO:0000256" key="1">
    <source>
        <dbReference type="ARBA" id="ARBA00022723"/>
    </source>
</evidence>
<feature type="region of interest" description="Disordered" evidence="7">
    <location>
        <begin position="1"/>
        <end position="21"/>
    </location>
</feature>
<dbReference type="InterPro" id="IPR052360">
    <property type="entry name" value="Transcr_Regulatory_Proteins"/>
</dbReference>
<dbReference type="EMBL" id="CAJVPA010000199">
    <property type="protein sequence ID" value="CAG8396037.1"/>
    <property type="molecule type" value="Genomic_DNA"/>
</dbReference>
<dbReference type="Proteomes" id="UP001152646">
    <property type="component" value="Unassembled WGS sequence"/>
</dbReference>
<name>A0A9W4NM43_9EURO</name>
<evidence type="ECO:0000313" key="8">
    <source>
        <dbReference type="EMBL" id="CAG8396037.1"/>
    </source>
</evidence>
<dbReference type="AlphaFoldDB" id="A0A9W4NM43"/>
<accession>A0A9W4NM43</accession>